<evidence type="ECO:0000313" key="3">
    <source>
        <dbReference type="Proteomes" id="UP000558113"/>
    </source>
</evidence>
<keyword evidence="1" id="KW-0812">Transmembrane</keyword>
<dbReference type="OrthoDB" id="2680104at2"/>
<dbReference type="AlphaFoldDB" id="A0A7X4YVY1"/>
<dbReference type="Proteomes" id="UP000558113">
    <property type="component" value="Unassembled WGS sequence"/>
</dbReference>
<keyword evidence="1" id="KW-0472">Membrane</keyword>
<evidence type="ECO:0000256" key="1">
    <source>
        <dbReference type="SAM" id="Phobius"/>
    </source>
</evidence>
<keyword evidence="1" id="KW-1133">Transmembrane helix</keyword>
<dbReference type="EMBL" id="JAAAMU010000038">
    <property type="protein sequence ID" value="NBC73582.1"/>
    <property type="molecule type" value="Genomic_DNA"/>
</dbReference>
<feature type="transmembrane region" description="Helical" evidence="1">
    <location>
        <begin position="7"/>
        <end position="24"/>
    </location>
</feature>
<sequence length="240" mass="28503">MKYIKKYLITVISIVIFILLIYEFQNIKSEVNNKSLDDYYSISMMKFGKLTKEQRIIDAYHFYTDMGFFKDTNFSNNEIVDKVLQTNDFSQYFDPFSSKEGNYYFIYGDLFILNLDNKRIWFKDTEMDVVQGNNAYVKALNEWSFISMKKFNPQNITEEWKSTEGPVTVSFTIENKKYKLDLTKESDFINMDIISQINKIIEKSGYRFETIGVDQRVCVVLLTIEEKDKIENERIIPFAH</sequence>
<name>A0A7X4YVY1_9BACL</name>
<keyword evidence="3" id="KW-1185">Reference proteome</keyword>
<comment type="caution">
    <text evidence="2">The sequence shown here is derived from an EMBL/GenBank/DDBJ whole genome shotgun (WGS) entry which is preliminary data.</text>
</comment>
<protein>
    <submittedName>
        <fullName evidence="2">Uncharacterized protein</fullName>
    </submittedName>
</protein>
<organism evidence="2 3">
    <name type="scientific">Paenibacillus sacheonensis</name>
    <dbReference type="NCBI Taxonomy" id="742054"/>
    <lineage>
        <taxon>Bacteria</taxon>
        <taxon>Bacillati</taxon>
        <taxon>Bacillota</taxon>
        <taxon>Bacilli</taxon>
        <taxon>Bacillales</taxon>
        <taxon>Paenibacillaceae</taxon>
        <taxon>Paenibacillus</taxon>
    </lineage>
</organism>
<evidence type="ECO:0000313" key="2">
    <source>
        <dbReference type="EMBL" id="NBC73582.1"/>
    </source>
</evidence>
<proteinExistence type="predicted"/>
<reference evidence="2 3" key="1">
    <citation type="submission" date="2020-01" db="EMBL/GenBank/DDBJ databases">
        <title>Paenibacillus soybeanensis sp. nov. isolated from the nodules of soybean (Glycine max(L.) Merr).</title>
        <authorList>
            <person name="Wang H."/>
        </authorList>
    </citation>
    <scope>NUCLEOTIDE SEQUENCE [LARGE SCALE GENOMIC DNA]</scope>
    <source>
        <strain evidence="2 3">DSM 23054</strain>
    </source>
</reference>
<gene>
    <name evidence="2" type="ORF">GT003_31985</name>
</gene>
<accession>A0A7X4YVY1</accession>
<dbReference type="RefSeq" id="WP_161705760.1">
    <property type="nucleotide sequence ID" value="NZ_JAAAMU010000038.1"/>
</dbReference>